<gene>
    <name evidence="2" type="ORF">BS101_16825</name>
</gene>
<accession>A0A1L5FBT5</accession>
<keyword evidence="1" id="KW-0732">Signal</keyword>
<protein>
    <recommendedName>
        <fullName evidence="4">Lipoprotein</fullName>
    </recommendedName>
</protein>
<organism evidence="2 3">
    <name type="scientific">Clostridium kluyveri</name>
    <dbReference type="NCBI Taxonomy" id="1534"/>
    <lineage>
        <taxon>Bacteria</taxon>
        <taxon>Bacillati</taxon>
        <taxon>Bacillota</taxon>
        <taxon>Clostridia</taxon>
        <taxon>Eubacteriales</taxon>
        <taxon>Clostridiaceae</taxon>
        <taxon>Clostridium</taxon>
    </lineage>
</organism>
<dbReference type="Proteomes" id="UP000184604">
    <property type="component" value="Chromosome"/>
</dbReference>
<dbReference type="InterPro" id="IPR036191">
    <property type="entry name" value="RRF_sf"/>
</dbReference>
<sequence>MLKKNIKIIAALTILTSLNINCITVNASSAKNVSKVSEITTPSKNNNHKHLDYKSRLDELVKNNVITAQQENAALDLIKSNDFHKFMKKNHECSKNKLDTLVEKGTLTKEQKSSIKKVISSSKKQGKNFRSSINNGLDELVNNGTLTKDQKTEVENLFRSCRKERIDNLNAFFKQKFDTLVKNGTITQQQEEAIIKSLIPFNHNS</sequence>
<feature type="signal peptide" evidence="1">
    <location>
        <begin position="1"/>
        <end position="27"/>
    </location>
</feature>
<reference evidence="2 3" key="1">
    <citation type="submission" date="2016-12" db="EMBL/GenBank/DDBJ databases">
        <title>Complete genome sequence of Clostridium kluyveri JZZ isolated from the pit mud of a Chinese flavor liquor-making factory.</title>
        <authorList>
            <person name="Wang Y."/>
        </authorList>
    </citation>
    <scope>NUCLEOTIDE SEQUENCE [LARGE SCALE GENOMIC DNA]</scope>
    <source>
        <strain evidence="2 3">JZZ</strain>
    </source>
</reference>
<evidence type="ECO:0008006" key="4">
    <source>
        <dbReference type="Google" id="ProtNLM"/>
    </source>
</evidence>
<proteinExistence type="predicted"/>
<evidence type="ECO:0000256" key="1">
    <source>
        <dbReference type="SAM" id="SignalP"/>
    </source>
</evidence>
<evidence type="ECO:0000313" key="3">
    <source>
        <dbReference type="Proteomes" id="UP000184604"/>
    </source>
</evidence>
<dbReference type="OrthoDB" id="1903362at2"/>
<feature type="chain" id="PRO_5011956165" description="Lipoprotein" evidence="1">
    <location>
        <begin position="28"/>
        <end position="205"/>
    </location>
</feature>
<dbReference type="RefSeq" id="WP_073539879.1">
    <property type="nucleotide sequence ID" value="NZ_CP018335.1"/>
</dbReference>
<dbReference type="EMBL" id="CP018335">
    <property type="protein sequence ID" value="APM40280.1"/>
    <property type="molecule type" value="Genomic_DNA"/>
</dbReference>
<dbReference type="AlphaFoldDB" id="A0A1L5FBT5"/>
<evidence type="ECO:0000313" key="2">
    <source>
        <dbReference type="EMBL" id="APM40280.1"/>
    </source>
</evidence>
<name>A0A1L5FBT5_CLOKL</name>
<dbReference type="SUPFAM" id="SSF55194">
    <property type="entry name" value="Ribosome recycling factor, RRF"/>
    <property type="match status" value="1"/>
</dbReference>